<name>A0A0P0XH86_ORYSJ</name>
<feature type="compositionally biased region" description="Basic and acidic residues" evidence="1">
    <location>
        <begin position="24"/>
        <end position="36"/>
    </location>
</feature>
<protein>
    <submittedName>
        <fullName evidence="2">Os08g0471700 protein</fullName>
    </submittedName>
</protein>
<reference evidence="2 3" key="3">
    <citation type="journal article" date="2013" name="Rice">
        <title>Improvement of the Oryza sativa Nipponbare reference genome using next generation sequence and optical map data.</title>
        <authorList>
            <person name="Kawahara Y."/>
            <person name="de la Bastide M."/>
            <person name="Hamilton J.P."/>
            <person name="Kanamori H."/>
            <person name="McCombie W.R."/>
            <person name="Ouyang S."/>
            <person name="Schwartz D.C."/>
            <person name="Tanaka T."/>
            <person name="Wu J."/>
            <person name="Zhou S."/>
            <person name="Childs K.L."/>
            <person name="Davidson R.M."/>
            <person name="Lin H."/>
            <person name="Quesada-Ocampo L."/>
            <person name="Vaillancourt B."/>
            <person name="Sakai H."/>
            <person name="Lee S.S."/>
            <person name="Kim J."/>
            <person name="Numa H."/>
            <person name="Itoh T."/>
            <person name="Buell C.R."/>
            <person name="Matsumoto T."/>
        </authorList>
    </citation>
    <scope>NUCLEOTIDE SEQUENCE [LARGE SCALE GENOMIC DNA]</scope>
    <source>
        <strain evidence="3">cv. Nipponbare</strain>
    </source>
</reference>
<sequence length="73" mass="8852">MPRAEPEMEPDGRRRRRSPSPRRLNRDVGKGLKESECDSLSDCSGSEDSRRDSKRRRRHRRKIYGHRRRSYRQ</sequence>
<dbReference type="AlphaFoldDB" id="A0A0P0XH86"/>
<accession>A0A0P0XH86</accession>
<evidence type="ECO:0000313" key="2">
    <source>
        <dbReference type="EMBL" id="BAT05847.1"/>
    </source>
</evidence>
<feature type="region of interest" description="Disordered" evidence="1">
    <location>
        <begin position="1"/>
        <end position="73"/>
    </location>
</feature>
<evidence type="ECO:0000313" key="3">
    <source>
        <dbReference type="Proteomes" id="UP000059680"/>
    </source>
</evidence>
<feature type="compositionally biased region" description="Basic and acidic residues" evidence="1">
    <location>
        <begin position="1"/>
        <end position="12"/>
    </location>
</feature>
<feature type="compositionally biased region" description="Basic residues" evidence="1">
    <location>
        <begin position="52"/>
        <end position="73"/>
    </location>
</feature>
<organism evidence="2 3">
    <name type="scientific">Oryza sativa subsp. japonica</name>
    <name type="common">Rice</name>
    <dbReference type="NCBI Taxonomy" id="39947"/>
    <lineage>
        <taxon>Eukaryota</taxon>
        <taxon>Viridiplantae</taxon>
        <taxon>Streptophyta</taxon>
        <taxon>Embryophyta</taxon>
        <taxon>Tracheophyta</taxon>
        <taxon>Spermatophyta</taxon>
        <taxon>Magnoliopsida</taxon>
        <taxon>Liliopsida</taxon>
        <taxon>Poales</taxon>
        <taxon>Poaceae</taxon>
        <taxon>BOP clade</taxon>
        <taxon>Oryzoideae</taxon>
        <taxon>Oryzeae</taxon>
        <taxon>Oryzinae</taxon>
        <taxon>Oryza</taxon>
        <taxon>Oryza sativa</taxon>
    </lineage>
</organism>
<dbReference type="PaxDb" id="39947-A0A0P0XH86"/>
<dbReference type="Proteomes" id="UP000059680">
    <property type="component" value="Chromosome 8"/>
</dbReference>
<gene>
    <name evidence="2" type="ordered locus">Os08g0471700</name>
    <name evidence="2" type="ORF">OSNPB_080471700</name>
</gene>
<proteinExistence type="predicted"/>
<reference evidence="2 3" key="2">
    <citation type="journal article" date="2013" name="Plant Cell Physiol.">
        <title>Rice Annotation Project Database (RAP-DB): an integrative and interactive database for rice genomics.</title>
        <authorList>
            <person name="Sakai H."/>
            <person name="Lee S.S."/>
            <person name="Tanaka T."/>
            <person name="Numa H."/>
            <person name="Kim J."/>
            <person name="Kawahara Y."/>
            <person name="Wakimoto H."/>
            <person name="Yang C.C."/>
            <person name="Iwamoto M."/>
            <person name="Abe T."/>
            <person name="Yamada Y."/>
            <person name="Muto A."/>
            <person name="Inokuchi H."/>
            <person name="Ikemura T."/>
            <person name="Matsumoto T."/>
            <person name="Sasaki T."/>
            <person name="Itoh T."/>
        </authorList>
    </citation>
    <scope>NUCLEOTIDE SEQUENCE [LARGE SCALE GENOMIC DNA]</scope>
    <source>
        <strain evidence="3">cv. Nipponbare</strain>
    </source>
</reference>
<evidence type="ECO:0000256" key="1">
    <source>
        <dbReference type="SAM" id="MobiDB-lite"/>
    </source>
</evidence>
<keyword evidence="3" id="KW-1185">Reference proteome</keyword>
<reference evidence="3" key="1">
    <citation type="journal article" date="2005" name="Nature">
        <title>The map-based sequence of the rice genome.</title>
        <authorList>
            <consortium name="International rice genome sequencing project (IRGSP)"/>
            <person name="Matsumoto T."/>
            <person name="Wu J."/>
            <person name="Kanamori H."/>
            <person name="Katayose Y."/>
            <person name="Fujisawa M."/>
            <person name="Namiki N."/>
            <person name="Mizuno H."/>
            <person name="Yamamoto K."/>
            <person name="Antonio B.A."/>
            <person name="Baba T."/>
            <person name="Sakata K."/>
            <person name="Nagamura Y."/>
            <person name="Aoki H."/>
            <person name="Arikawa K."/>
            <person name="Arita K."/>
            <person name="Bito T."/>
            <person name="Chiden Y."/>
            <person name="Fujitsuka N."/>
            <person name="Fukunaka R."/>
            <person name="Hamada M."/>
            <person name="Harada C."/>
            <person name="Hayashi A."/>
            <person name="Hijishita S."/>
            <person name="Honda M."/>
            <person name="Hosokawa S."/>
            <person name="Ichikawa Y."/>
            <person name="Idonuma A."/>
            <person name="Iijima M."/>
            <person name="Ikeda M."/>
            <person name="Ikeno M."/>
            <person name="Ito K."/>
            <person name="Ito S."/>
            <person name="Ito T."/>
            <person name="Ito Y."/>
            <person name="Ito Y."/>
            <person name="Iwabuchi A."/>
            <person name="Kamiya K."/>
            <person name="Karasawa W."/>
            <person name="Kurita K."/>
            <person name="Katagiri S."/>
            <person name="Kikuta A."/>
            <person name="Kobayashi H."/>
            <person name="Kobayashi N."/>
            <person name="Machita K."/>
            <person name="Maehara T."/>
            <person name="Masukawa M."/>
            <person name="Mizubayashi T."/>
            <person name="Mukai Y."/>
            <person name="Nagasaki H."/>
            <person name="Nagata Y."/>
            <person name="Naito S."/>
            <person name="Nakashima M."/>
            <person name="Nakama Y."/>
            <person name="Nakamichi Y."/>
            <person name="Nakamura M."/>
            <person name="Meguro A."/>
            <person name="Negishi M."/>
            <person name="Ohta I."/>
            <person name="Ohta T."/>
            <person name="Okamoto M."/>
            <person name="Ono N."/>
            <person name="Saji S."/>
            <person name="Sakaguchi M."/>
            <person name="Sakai K."/>
            <person name="Shibata M."/>
            <person name="Shimokawa T."/>
            <person name="Song J."/>
            <person name="Takazaki Y."/>
            <person name="Terasawa K."/>
            <person name="Tsugane M."/>
            <person name="Tsuji K."/>
            <person name="Ueda S."/>
            <person name="Waki K."/>
            <person name="Yamagata H."/>
            <person name="Yamamoto M."/>
            <person name="Yamamoto S."/>
            <person name="Yamane H."/>
            <person name="Yoshiki S."/>
            <person name="Yoshihara R."/>
            <person name="Yukawa K."/>
            <person name="Zhong H."/>
            <person name="Yano M."/>
            <person name="Yuan Q."/>
            <person name="Ouyang S."/>
            <person name="Liu J."/>
            <person name="Jones K.M."/>
            <person name="Gansberger K."/>
            <person name="Moffat K."/>
            <person name="Hill J."/>
            <person name="Bera J."/>
            <person name="Fadrosh D."/>
            <person name="Jin S."/>
            <person name="Johri S."/>
            <person name="Kim M."/>
            <person name="Overton L."/>
            <person name="Reardon M."/>
            <person name="Tsitrin T."/>
            <person name="Vuong H."/>
            <person name="Weaver B."/>
            <person name="Ciecko A."/>
            <person name="Tallon L."/>
            <person name="Jackson J."/>
            <person name="Pai G."/>
            <person name="Aken S.V."/>
            <person name="Utterback T."/>
            <person name="Reidmuller S."/>
            <person name="Feldblyum T."/>
            <person name="Hsiao J."/>
            <person name="Zismann V."/>
            <person name="Iobst S."/>
            <person name="de Vazeille A.R."/>
            <person name="Buell C.R."/>
            <person name="Ying K."/>
            <person name="Li Y."/>
            <person name="Lu T."/>
            <person name="Huang Y."/>
            <person name="Zhao Q."/>
            <person name="Feng Q."/>
            <person name="Zhang L."/>
            <person name="Zhu J."/>
            <person name="Weng Q."/>
            <person name="Mu J."/>
            <person name="Lu Y."/>
            <person name="Fan D."/>
            <person name="Liu Y."/>
            <person name="Guan J."/>
            <person name="Zhang Y."/>
            <person name="Yu S."/>
            <person name="Liu X."/>
            <person name="Zhang Y."/>
            <person name="Hong G."/>
            <person name="Han B."/>
            <person name="Choisne N."/>
            <person name="Demange N."/>
            <person name="Orjeda G."/>
            <person name="Samain S."/>
            <person name="Cattolico L."/>
            <person name="Pelletier E."/>
            <person name="Couloux A."/>
            <person name="Segurens B."/>
            <person name="Wincker P."/>
            <person name="D'Hont A."/>
            <person name="Scarpelli C."/>
            <person name="Weissenbach J."/>
            <person name="Salanoubat M."/>
            <person name="Quetier F."/>
            <person name="Yu Y."/>
            <person name="Kim H.R."/>
            <person name="Rambo T."/>
            <person name="Currie J."/>
            <person name="Collura K."/>
            <person name="Luo M."/>
            <person name="Yang T."/>
            <person name="Ammiraju J.S.S."/>
            <person name="Engler F."/>
            <person name="Soderlund C."/>
            <person name="Wing R.A."/>
            <person name="Palmer L.E."/>
            <person name="de la Bastide M."/>
            <person name="Spiegel L."/>
            <person name="Nascimento L."/>
            <person name="Zutavern T."/>
            <person name="O'Shaughnessy A."/>
            <person name="Dike S."/>
            <person name="Dedhia N."/>
            <person name="Preston R."/>
            <person name="Balija V."/>
            <person name="McCombie W.R."/>
            <person name="Chow T."/>
            <person name="Chen H."/>
            <person name="Chung M."/>
            <person name="Chen C."/>
            <person name="Shaw J."/>
            <person name="Wu H."/>
            <person name="Hsiao K."/>
            <person name="Chao Y."/>
            <person name="Chu M."/>
            <person name="Cheng C."/>
            <person name="Hour A."/>
            <person name="Lee P."/>
            <person name="Lin S."/>
            <person name="Lin Y."/>
            <person name="Liou J."/>
            <person name="Liu S."/>
            <person name="Hsing Y."/>
            <person name="Raghuvanshi S."/>
            <person name="Mohanty A."/>
            <person name="Bharti A.K."/>
            <person name="Gaur A."/>
            <person name="Gupta V."/>
            <person name="Kumar D."/>
            <person name="Ravi V."/>
            <person name="Vij S."/>
            <person name="Kapur A."/>
            <person name="Khurana P."/>
            <person name="Khurana P."/>
            <person name="Khurana J.P."/>
            <person name="Tyagi A.K."/>
            <person name="Gaikwad K."/>
            <person name="Singh A."/>
            <person name="Dalal V."/>
            <person name="Srivastava S."/>
            <person name="Dixit A."/>
            <person name="Pal A.K."/>
            <person name="Ghazi I.A."/>
            <person name="Yadav M."/>
            <person name="Pandit A."/>
            <person name="Bhargava A."/>
            <person name="Sureshbabu K."/>
            <person name="Batra K."/>
            <person name="Sharma T.R."/>
            <person name="Mohapatra T."/>
            <person name="Singh N.K."/>
            <person name="Messing J."/>
            <person name="Nelson A.B."/>
            <person name="Fuks G."/>
            <person name="Kavchok S."/>
            <person name="Keizer G."/>
            <person name="Linton E."/>
            <person name="Llaca V."/>
            <person name="Song R."/>
            <person name="Tanyolac B."/>
            <person name="Young S."/>
            <person name="Ho-Il K."/>
            <person name="Hahn J.H."/>
            <person name="Sangsakoo G."/>
            <person name="Vanavichit A."/>
            <person name="de Mattos Luiz.A.T."/>
            <person name="Zimmer P.D."/>
            <person name="Malone G."/>
            <person name="Dellagostin O."/>
            <person name="de Oliveira A.C."/>
            <person name="Bevan M."/>
            <person name="Bancroft I."/>
            <person name="Minx P."/>
            <person name="Cordum H."/>
            <person name="Wilson R."/>
            <person name="Cheng Z."/>
            <person name="Jin W."/>
            <person name="Jiang J."/>
            <person name="Leong S.A."/>
            <person name="Iwama H."/>
            <person name="Gojobori T."/>
            <person name="Itoh T."/>
            <person name="Niimura Y."/>
            <person name="Fujii Y."/>
            <person name="Habara T."/>
            <person name="Sakai H."/>
            <person name="Sato Y."/>
            <person name="Wilson G."/>
            <person name="Kumar K."/>
            <person name="McCouch S."/>
            <person name="Juretic N."/>
            <person name="Hoen D."/>
            <person name="Wright S."/>
            <person name="Bruskiewich R."/>
            <person name="Bureau T."/>
            <person name="Miyao A."/>
            <person name="Hirochika H."/>
            <person name="Nishikawa T."/>
            <person name="Kadowaki K."/>
            <person name="Sugiura M."/>
            <person name="Burr B."/>
            <person name="Sasaki T."/>
        </authorList>
    </citation>
    <scope>NUCLEOTIDE SEQUENCE [LARGE SCALE GENOMIC DNA]</scope>
    <source>
        <strain evidence="3">cv. Nipponbare</strain>
    </source>
</reference>
<dbReference type="InParanoid" id="A0A0P0XH86"/>
<dbReference type="EMBL" id="AP014964">
    <property type="protein sequence ID" value="BAT05847.1"/>
    <property type="molecule type" value="Genomic_DNA"/>
</dbReference>